<evidence type="ECO:0000313" key="20">
    <source>
        <dbReference type="Proteomes" id="UP000475905"/>
    </source>
</evidence>
<dbReference type="PANTHER" id="PTHR10993:SF12">
    <property type="entry name" value="OCTANOYLTRANSFERASE"/>
    <property type="match status" value="1"/>
</dbReference>
<organism evidence="13 18">
    <name type="scientific">Bacteroides caccae</name>
    <dbReference type="NCBI Taxonomy" id="47678"/>
    <lineage>
        <taxon>Bacteria</taxon>
        <taxon>Pseudomonadati</taxon>
        <taxon>Bacteroidota</taxon>
        <taxon>Bacteroidia</taxon>
        <taxon>Bacteroidales</taxon>
        <taxon>Bacteroidaceae</taxon>
        <taxon>Bacteroides</taxon>
    </lineage>
</organism>
<evidence type="ECO:0000313" key="15">
    <source>
        <dbReference type="EMBL" id="KAA5501587.1"/>
    </source>
</evidence>
<dbReference type="EC" id="2.3.1.181" evidence="6 7"/>
<dbReference type="RefSeq" id="WP_005680734.1">
    <property type="nucleotide sequence ID" value="NZ_CABMOQ010000006.1"/>
</dbReference>
<evidence type="ECO:0000313" key="14">
    <source>
        <dbReference type="EMBL" id="KAA5462748.1"/>
    </source>
</evidence>
<feature type="active site" description="Acyl-thioester intermediate" evidence="6 8">
    <location>
        <position position="183"/>
    </location>
</feature>
<protein>
    <recommendedName>
        <fullName evidence="6 7">Octanoyltransferase</fullName>
        <ecNumber evidence="6 7">2.3.1.181</ecNumber>
    </recommendedName>
    <alternativeName>
        <fullName evidence="6">Lipoate-protein ligase B</fullName>
    </alternativeName>
    <alternativeName>
        <fullName evidence="6">Lipoyl/octanoyl transferase</fullName>
    </alternativeName>
    <alternativeName>
        <fullName evidence="6">Octanoyl-[acyl-carrier-protein]-protein N-octanoyltransferase</fullName>
    </alternativeName>
</protein>
<reference evidence="17 18" key="1">
    <citation type="submission" date="2015-09" db="EMBL/GenBank/DDBJ databases">
        <authorList>
            <consortium name="Pathogen Informatics"/>
        </authorList>
    </citation>
    <scope>NUCLEOTIDE SEQUENCE [LARGE SCALE GENOMIC DNA]</scope>
    <source>
        <strain evidence="12 17">2789STDY5834880</strain>
        <strain evidence="13 18">2789STDY5834946</strain>
    </source>
</reference>
<keyword evidence="13" id="KW-0436">Ligase</keyword>
<keyword evidence="4 6" id="KW-0012">Acyltransferase</keyword>
<evidence type="ECO:0000313" key="18">
    <source>
        <dbReference type="Proteomes" id="UP000095725"/>
    </source>
</evidence>
<dbReference type="EMBL" id="VVYP01000015">
    <property type="protein sequence ID" value="KAA5462748.1"/>
    <property type="molecule type" value="Genomic_DNA"/>
</dbReference>
<comment type="similarity">
    <text evidence="6 7">Belongs to the LipB family.</text>
</comment>
<feature type="binding site" evidence="6 9">
    <location>
        <begin position="152"/>
        <end position="154"/>
    </location>
    <ligand>
        <name>substrate</name>
    </ligand>
</feature>
<dbReference type="CDD" id="cd16444">
    <property type="entry name" value="LipB"/>
    <property type="match status" value="1"/>
</dbReference>
<dbReference type="Proteomes" id="UP000095725">
    <property type="component" value="Unassembled WGS sequence"/>
</dbReference>
<dbReference type="Proteomes" id="UP000475905">
    <property type="component" value="Unassembled WGS sequence"/>
</dbReference>
<comment type="subcellular location">
    <subcellularLocation>
        <location evidence="6">Cytoplasm</location>
    </subcellularLocation>
</comment>
<dbReference type="GO" id="GO:0033819">
    <property type="term" value="F:lipoyl(octanoyl) transferase activity"/>
    <property type="evidence" value="ECO:0007669"/>
    <property type="project" value="UniProtKB-EC"/>
</dbReference>
<dbReference type="EMBL" id="CZBL01000020">
    <property type="protein sequence ID" value="CUQ50528.1"/>
    <property type="molecule type" value="Genomic_DNA"/>
</dbReference>
<dbReference type="PIRSF" id="PIRSF016262">
    <property type="entry name" value="LPLase"/>
    <property type="match status" value="1"/>
</dbReference>
<evidence type="ECO:0000313" key="17">
    <source>
        <dbReference type="Proteomes" id="UP000095657"/>
    </source>
</evidence>
<feature type="binding site" evidence="6 9">
    <location>
        <begin position="80"/>
        <end position="87"/>
    </location>
    <ligand>
        <name>substrate</name>
    </ligand>
</feature>
<comment type="miscellaneous">
    <text evidence="6">In the reaction, the free carboxyl group of octanoic acid is attached via an amide linkage to the epsilon-amino group of a specific lysine residue of lipoyl domains of lipoate-dependent enzymes.</text>
</comment>
<dbReference type="Proteomes" id="UP000095657">
    <property type="component" value="Unassembled WGS sequence"/>
</dbReference>
<evidence type="ECO:0000256" key="4">
    <source>
        <dbReference type="ARBA" id="ARBA00023315"/>
    </source>
</evidence>
<feature type="binding site" evidence="6 9">
    <location>
        <begin position="165"/>
        <end position="167"/>
    </location>
    <ligand>
        <name>substrate</name>
    </ligand>
</feature>
<dbReference type="Pfam" id="PF21948">
    <property type="entry name" value="LplA-B_cat"/>
    <property type="match status" value="1"/>
</dbReference>
<dbReference type="PANTHER" id="PTHR10993">
    <property type="entry name" value="OCTANOYLTRANSFERASE"/>
    <property type="match status" value="1"/>
</dbReference>
<accession>A0A174X0W9</accession>
<dbReference type="GO" id="GO:0005737">
    <property type="term" value="C:cytoplasm"/>
    <property type="evidence" value="ECO:0007669"/>
    <property type="project" value="UniProtKB-SubCell"/>
</dbReference>
<dbReference type="Proteomes" id="UP000368418">
    <property type="component" value="Unassembled WGS sequence"/>
</dbReference>
<dbReference type="FunFam" id="3.30.930.10:FF:000035">
    <property type="entry name" value="Putative lipoyltransferase 2, mitochondrial"/>
    <property type="match status" value="1"/>
</dbReference>
<dbReference type="GO" id="GO:0009249">
    <property type="term" value="P:protein lipoylation"/>
    <property type="evidence" value="ECO:0007669"/>
    <property type="project" value="InterPro"/>
</dbReference>
<comment type="function">
    <text evidence="5 6 7">Catalyzes the transfer of endogenously produced octanoic acid from octanoyl-acyl-carrier-protein onto the lipoyl domains of lipoate-dependent enzymes. Lipoyl-ACP can also act as a substrate although octanoyl-ACP is likely to be the physiological substrate.</text>
</comment>
<dbReference type="GO" id="GO:0016874">
    <property type="term" value="F:ligase activity"/>
    <property type="evidence" value="ECO:0007669"/>
    <property type="project" value="UniProtKB-KW"/>
</dbReference>
<proteinExistence type="inferred from homology"/>
<evidence type="ECO:0000256" key="6">
    <source>
        <dbReference type="HAMAP-Rule" id="MF_00013"/>
    </source>
</evidence>
<dbReference type="SUPFAM" id="SSF55681">
    <property type="entry name" value="Class II aaRS and biotin synthetases"/>
    <property type="match status" value="1"/>
</dbReference>
<evidence type="ECO:0000256" key="9">
    <source>
        <dbReference type="PIRSR" id="PIRSR016262-2"/>
    </source>
</evidence>
<dbReference type="InterPro" id="IPR020605">
    <property type="entry name" value="Octanoyltransferase_CS"/>
</dbReference>
<reference evidence="16" key="3">
    <citation type="submission" date="2023-07" db="EMBL/GenBank/DDBJ databases">
        <title>Whole Genome Sequencing of Colonoscopy isolates.</title>
        <authorList>
            <person name="Surve S.V."/>
            <person name="Valls R.A."/>
            <person name="Barrak K.E."/>
            <person name="Gardner T.B."/>
            <person name="O'Toole G.A."/>
        </authorList>
    </citation>
    <scope>NUCLEOTIDE SEQUENCE</scope>
    <source>
        <strain evidence="16">GP0119</strain>
    </source>
</reference>
<dbReference type="STRING" id="47678.ERS852494_00879"/>
<evidence type="ECO:0000256" key="5">
    <source>
        <dbReference type="ARBA" id="ARBA00024732"/>
    </source>
</evidence>
<evidence type="ECO:0000256" key="1">
    <source>
        <dbReference type="ARBA" id="ARBA00004821"/>
    </source>
</evidence>
<dbReference type="InterPro" id="IPR000544">
    <property type="entry name" value="Octanoyltransferase"/>
</dbReference>
<dbReference type="EMBL" id="VVYD01000003">
    <property type="protein sequence ID" value="KAA5501587.1"/>
    <property type="molecule type" value="Genomic_DNA"/>
</dbReference>
<keyword evidence="2 6" id="KW-0963">Cytoplasm</keyword>
<dbReference type="InterPro" id="IPR004143">
    <property type="entry name" value="BPL_LPL_catalytic"/>
</dbReference>
<evidence type="ECO:0000313" key="19">
    <source>
        <dbReference type="Proteomes" id="UP000368418"/>
    </source>
</evidence>
<evidence type="ECO:0000256" key="3">
    <source>
        <dbReference type="ARBA" id="ARBA00022679"/>
    </source>
</evidence>
<dbReference type="PROSITE" id="PS51733">
    <property type="entry name" value="BPL_LPL_CATALYTIC"/>
    <property type="match status" value="1"/>
</dbReference>
<evidence type="ECO:0000256" key="10">
    <source>
        <dbReference type="PIRSR" id="PIRSR016262-3"/>
    </source>
</evidence>
<dbReference type="InterPro" id="IPR045864">
    <property type="entry name" value="aa-tRNA-synth_II/BPL/LPL"/>
</dbReference>
<dbReference type="PROSITE" id="PS01313">
    <property type="entry name" value="LIPB"/>
    <property type="match status" value="1"/>
</dbReference>
<evidence type="ECO:0000313" key="13">
    <source>
        <dbReference type="EMBL" id="CUQ50528.1"/>
    </source>
</evidence>
<keyword evidence="3 6" id="KW-0808">Transferase</keyword>
<sequence>MKTVFIDWNLIPYAEAWQQQTEWFDGIVRAKAEGEPYENHIIMCEHPHVYTLGRSGKENNMLLSEEQLKAIDATLYHIDRGGDITYHGPGQLVCYPILNLEEFRLGLKEYVHLLEEAVIRVCASYGIEAGRLEKATGVWLEGNTSRARKICAIGVRSSHYVTMHGLALNVNTDLRYFSYIHPCGFIDKGVTSLRQELKHDVPMDEVKQRLEGELRILFQCQAAKYGA</sequence>
<dbReference type="AlphaFoldDB" id="A0A174X0W9"/>
<comment type="catalytic activity">
    <reaction evidence="6 7">
        <text>octanoyl-[ACP] + L-lysyl-[protein] = N(6)-octanoyl-L-lysyl-[protein] + holo-[ACP] + H(+)</text>
        <dbReference type="Rhea" id="RHEA:17665"/>
        <dbReference type="Rhea" id="RHEA-COMP:9636"/>
        <dbReference type="Rhea" id="RHEA-COMP:9685"/>
        <dbReference type="Rhea" id="RHEA-COMP:9752"/>
        <dbReference type="Rhea" id="RHEA-COMP:9928"/>
        <dbReference type="ChEBI" id="CHEBI:15378"/>
        <dbReference type="ChEBI" id="CHEBI:29969"/>
        <dbReference type="ChEBI" id="CHEBI:64479"/>
        <dbReference type="ChEBI" id="CHEBI:78463"/>
        <dbReference type="ChEBI" id="CHEBI:78809"/>
        <dbReference type="EC" id="2.3.1.181"/>
    </reaction>
</comment>
<gene>
    <name evidence="6 13" type="primary">lipB</name>
    <name evidence="12" type="ORF">ERS852494_00879</name>
    <name evidence="13" type="ORF">ERS852558_03942</name>
    <name evidence="15" type="ORF">F2Y31_05440</name>
    <name evidence="14" type="ORF">F2Y36_12690</name>
    <name evidence="16" type="ORF">Q4469_00270</name>
</gene>
<feature type="domain" description="BPL/LPL catalytic" evidence="11">
    <location>
        <begin position="35"/>
        <end position="222"/>
    </location>
</feature>
<dbReference type="EMBL" id="JAUONL010000001">
    <property type="protein sequence ID" value="MDO6356147.1"/>
    <property type="molecule type" value="Genomic_DNA"/>
</dbReference>
<comment type="pathway">
    <text evidence="1 6 7">Protein modification; protein lipoylation via endogenous pathway; protein N(6)-(lipoyl)lysine from octanoyl-[acyl-carrier-protein]: step 1/2.</text>
</comment>
<dbReference type="NCBIfam" id="TIGR00214">
    <property type="entry name" value="lipB"/>
    <property type="match status" value="1"/>
</dbReference>
<dbReference type="UniPathway" id="UPA00538">
    <property type="reaction ID" value="UER00592"/>
</dbReference>
<evidence type="ECO:0000256" key="7">
    <source>
        <dbReference type="PIRNR" id="PIRNR016262"/>
    </source>
</evidence>
<feature type="site" description="Lowers pKa of active site Cys" evidence="6 10">
    <location>
        <position position="149"/>
    </location>
</feature>
<evidence type="ECO:0000313" key="16">
    <source>
        <dbReference type="EMBL" id="MDO6356147.1"/>
    </source>
</evidence>
<dbReference type="Gene3D" id="3.30.930.10">
    <property type="entry name" value="Bira Bifunctional Protein, Domain 2"/>
    <property type="match status" value="1"/>
</dbReference>
<dbReference type="NCBIfam" id="NF010925">
    <property type="entry name" value="PRK14345.1"/>
    <property type="match status" value="1"/>
</dbReference>
<dbReference type="HAMAP" id="MF_00013">
    <property type="entry name" value="LipB"/>
    <property type="match status" value="1"/>
</dbReference>
<evidence type="ECO:0000259" key="11">
    <source>
        <dbReference type="PROSITE" id="PS51733"/>
    </source>
</evidence>
<evidence type="ECO:0000256" key="2">
    <source>
        <dbReference type="ARBA" id="ARBA00022490"/>
    </source>
</evidence>
<name>A0A174X0W9_9BACE</name>
<dbReference type="EMBL" id="CZAI01000002">
    <property type="protein sequence ID" value="CUO84336.1"/>
    <property type="molecule type" value="Genomic_DNA"/>
</dbReference>
<dbReference type="Proteomes" id="UP001170023">
    <property type="component" value="Unassembled WGS sequence"/>
</dbReference>
<evidence type="ECO:0000313" key="12">
    <source>
        <dbReference type="EMBL" id="CUO84336.1"/>
    </source>
</evidence>
<dbReference type="GeneID" id="75114112"/>
<reference evidence="19 20" key="2">
    <citation type="journal article" date="2019" name="Nat. Med.">
        <title>A library of human gut bacterial isolates paired with longitudinal multiomics data enables mechanistic microbiome research.</title>
        <authorList>
            <person name="Poyet M."/>
            <person name="Groussin M."/>
            <person name="Gibbons S.M."/>
            <person name="Avila-Pacheco J."/>
            <person name="Jiang X."/>
            <person name="Kearney S.M."/>
            <person name="Perrotta A.R."/>
            <person name="Berdy B."/>
            <person name="Zhao S."/>
            <person name="Lieberman T.D."/>
            <person name="Swanson P.K."/>
            <person name="Smith M."/>
            <person name="Roesemann S."/>
            <person name="Alexander J.E."/>
            <person name="Rich S.A."/>
            <person name="Livny J."/>
            <person name="Vlamakis H."/>
            <person name="Clish C."/>
            <person name="Bullock K."/>
            <person name="Deik A."/>
            <person name="Scott J."/>
            <person name="Pierce K.A."/>
            <person name="Xavier R.J."/>
            <person name="Alm E.J."/>
        </authorList>
    </citation>
    <scope>NUCLEOTIDE SEQUENCE [LARGE SCALE GENOMIC DNA]</scope>
    <source>
        <strain evidence="15 19">BIOML-A19</strain>
        <strain evidence="14 20">BIOML-A31</strain>
    </source>
</reference>
<evidence type="ECO:0000256" key="8">
    <source>
        <dbReference type="PIRSR" id="PIRSR016262-1"/>
    </source>
</evidence>